<protein>
    <submittedName>
        <fullName evidence="1">Uncharacterized protein</fullName>
    </submittedName>
</protein>
<dbReference type="AlphaFoldDB" id="A0AA40KUQ7"/>
<name>A0AA40KUQ7_9HYME</name>
<dbReference type="Proteomes" id="UP001177670">
    <property type="component" value="Unassembled WGS sequence"/>
</dbReference>
<gene>
    <name evidence="1" type="ORF">K0M31_011383</name>
</gene>
<feature type="non-terminal residue" evidence="1">
    <location>
        <position position="56"/>
    </location>
</feature>
<evidence type="ECO:0000313" key="1">
    <source>
        <dbReference type="EMBL" id="KAK1133583.1"/>
    </source>
</evidence>
<evidence type="ECO:0000313" key="2">
    <source>
        <dbReference type="Proteomes" id="UP001177670"/>
    </source>
</evidence>
<proteinExistence type="predicted"/>
<sequence>MATTAEHKGDSVTPLACEINISERCFVCPGLSAKRETVKQCGRAGERLRNEKADEK</sequence>
<keyword evidence="2" id="KW-1185">Reference proteome</keyword>
<reference evidence="1" key="1">
    <citation type="submission" date="2021-10" db="EMBL/GenBank/DDBJ databases">
        <title>Melipona bicolor Genome sequencing and assembly.</title>
        <authorList>
            <person name="Araujo N.S."/>
            <person name="Arias M.C."/>
        </authorList>
    </citation>
    <scope>NUCLEOTIDE SEQUENCE</scope>
    <source>
        <strain evidence="1">USP_2M_L1-L4_2017</strain>
        <tissue evidence="1">Whole body</tissue>
    </source>
</reference>
<organism evidence="1 2">
    <name type="scientific">Melipona bicolor</name>
    <dbReference type="NCBI Taxonomy" id="60889"/>
    <lineage>
        <taxon>Eukaryota</taxon>
        <taxon>Metazoa</taxon>
        <taxon>Ecdysozoa</taxon>
        <taxon>Arthropoda</taxon>
        <taxon>Hexapoda</taxon>
        <taxon>Insecta</taxon>
        <taxon>Pterygota</taxon>
        <taxon>Neoptera</taxon>
        <taxon>Endopterygota</taxon>
        <taxon>Hymenoptera</taxon>
        <taxon>Apocrita</taxon>
        <taxon>Aculeata</taxon>
        <taxon>Apoidea</taxon>
        <taxon>Anthophila</taxon>
        <taxon>Apidae</taxon>
        <taxon>Melipona</taxon>
    </lineage>
</organism>
<comment type="caution">
    <text evidence="1">The sequence shown here is derived from an EMBL/GenBank/DDBJ whole genome shotgun (WGS) entry which is preliminary data.</text>
</comment>
<accession>A0AA40KUQ7</accession>
<dbReference type="EMBL" id="JAHYIQ010000003">
    <property type="protein sequence ID" value="KAK1133583.1"/>
    <property type="molecule type" value="Genomic_DNA"/>
</dbReference>